<dbReference type="Pfam" id="PF01370">
    <property type="entry name" value="Epimerase"/>
    <property type="match status" value="1"/>
</dbReference>
<keyword evidence="3" id="KW-1185">Reference proteome</keyword>
<dbReference type="Gene3D" id="3.40.50.720">
    <property type="entry name" value="NAD(P)-binding Rossmann-like Domain"/>
    <property type="match status" value="1"/>
</dbReference>
<dbReference type="PANTHER" id="PTHR11092">
    <property type="entry name" value="SUGAR NUCLEOTIDE EPIMERASE RELATED"/>
    <property type="match status" value="1"/>
</dbReference>
<dbReference type="InterPro" id="IPR036291">
    <property type="entry name" value="NAD(P)-bd_dom_sf"/>
</dbReference>
<gene>
    <name evidence="2" type="ORF">SAMN04488554_2976</name>
</gene>
<dbReference type="AlphaFoldDB" id="A0A1H5LTV5"/>
<dbReference type="STRING" id="648782.SAMN04488554_2976"/>
<evidence type="ECO:0000313" key="2">
    <source>
        <dbReference type="EMBL" id="SEE80410.1"/>
    </source>
</evidence>
<organism evidence="2 3">
    <name type="scientific">Ruania alba</name>
    <dbReference type="NCBI Taxonomy" id="648782"/>
    <lineage>
        <taxon>Bacteria</taxon>
        <taxon>Bacillati</taxon>
        <taxon>Actinomycetota</taxon>
        <taxon>Actinomycetes</taxon>
        <taxon>Micrococcales</taxon>
        <taxon>Ruaniaceae</taxon>
        <taxon>Ruania</taxon>
    </lineage>
</organism>
<protein>
    <recommendedName>
        <fullName evidence="1">NAD-dependent epimerase/dehydratase domain-containing protein</fullName>
    </recommendedName>
</protein>
<feature type="domain" description="NAD-dependent epimerase/dehydratase" evidence="1">
    <location>
        <begin position="8"/>
        <end position="220"/>
    </location>
</feature>
<dbReference type="InterPro" id="IPR001509">
    <property type="entry name" value="Epimerase_deHydtase"/>
</dbReference>
<proteinExistence type="predicted"/>
<dbReference type="EMBL" id="FNTX01000002">
    <property type="protein sequence ID" value="SEE80410.1"/>
    <property type="molecule type" value="Genomic_DNA"/>
</dbReference>
<name>A0A1H5LTV5_9MICO</name>
<dbReference type="RefSeq" id="WP_089773848.1">
    <property type="nucleotide sequence ID" value="NZ_FNTX01000002.1"/>
</dbReference>
<sequence length="314" mass="33309">MPVHTPRVVIAGGTGFLGTALAAEVSRRGAEAVLLTRTPRPDLPYRQIRWDAVGQGGWTAELDGPDVRVANLAGKLVDCRPTAAAIAALRDSRVHATRALVRAATAARAPIQHWLQASTTAIWSDGGQARLTESSPVPEVPPGLPQMTGVAVPWEAAAADAPAEHLHVMRISIVLGGDSPVLQRLMLPVRMGLGGPVGSGEQWFSWIHLTDWLELACAALGLSEVTIPDGVLVAAAPHPVRNAELMAAMRRHVGRPDWAPRTPGPLVRLGSVVLRTDPALALTGRHVTSELLDHDAFRYPHLDGAIAALEETTL</sequence>
<dbReference type="SUPFAM" id="SSF51735">
    <property type="entry name" value="NAD(P)-binding Rossmann-fold domains"/>
    <property type="match status" value="1"/>
</dbReference>
<dbReference type="OrthoDB" id="9801773at2"/>
<dbReference type="PANTHER" id="PTHR11092:SF0">
    <property type="entry name" value="EPIMERASE FAMILY PROTEIN SDR39U1"/>
    <property type="match status" value="1"/>
</dbReference>
<accession>A0A1H5LTV5</accession>
<reference evidence="3" key="1">
    <citation type="submission" date="2016-10" db="EMBL/GenBank/DDBJ databases">
        <authorList>
            <person name="Varghese N."/>
            <person name="Submissions S."/>
        </authorList>
    </citation>
    <scope>NUCLEOTIDE SEQUENCE [LARGE SCALE GENOMIC DNA]</scope>
    <source>
        <strain evidence="3">DSM 21368</strain>
    </source>
</reference>
<evidence type="ECO:0000259" key="1">
    <source>
        <dbReference type="Pfam" id="PF01370"/>
    </source>
</evidence>
<evidence type="ECO:0000313" key="3">
    <source>
        <dbReference type="Proteomes" id="UP000199220"/>
    </source>
</evidence>
<dbReference type="Proteomes" id="UP000199220">
    <property type="component" value="Unassembled WGS sequence"/>
</dbReference>